<reference evidence="2 3" key="1">
    <citation type="submission" date="2016-05" db="EMBL/GenBank/DDBJ databases">
        <title>A degradative enzymes factory behind the ericoid mycorrhizal symbiosis.</title>
        <authorList>
            <consortium name="DOE Joint Genome Institute"/>
            <person name="Martino E."/>
            <person name="Morin E."/>
            <person name="Grelet G."/>
            <person name="Kuo A."/>
            <person name="Kohler A."/>
            <person name="Daghino S."/>
            <person name="Barry K."/>
            <person name="Choi C."/>
            <person name="Cichocki N."/>
            <person name="Clum A."/>
            <person name="Copeland A."/>
            <person name="Hainaut M."/>
            <person name="Haridas S."/>
            <person name="Labutti K."/>
            <person name="Lindquist E."/>
            <person name="Lipzen A."/>
            <person name="Khouja H.-R."/>
            <person name="Murat C."/>
            <person name="Ohm R."/>
            <person name="Olson A."/>
            <person name="Spatafora J."/>
            <person name="Veneault-Fourrey C."/>
            <person name="Henrissat B."/>
            <person name="Grigoriev I."/>
            <person name="Martin F."/>
            <person name="Perotto S."/>
        </authorList>
    </citation>
    <scope>NUCLEOTIDE SEQUENCE [LARGE SCALE GENOMIC DNA]</scope>
    <source>
        <strain evidence="2 3">UAMH 7357</strain>
    </source>
</reference>
<gene>
    <name evidence="2" type="ORF">NA56DRAFT_645422</name>
</gene>
<name>A0A2J6Q5N8_9HELO</name>
<feature type="chain" id="PRO_5014397725" evidence="1">
    <location>
        <begin position="19"/>
        <end position="61"/>
    </location>
</feature>
<sequence length="61" mass="6992">MRLLDVWVALWLVDIHFSLIPKPLYQTEPLYLYTGVYPRLTEILQSTIGSFLVKQGGLLTA</sequence>
<organism evidence="2 3">
    <name type="scientific">Hyaloscypha hepaticicola</name>
    <dbReference type="NCBI Taxonomy" id="2082293"/>
    <lineage>
        <taxon>Eukaryota</taxon>
        <taxon>Fungi</taxon>
        <taxon>Dikarya</taxon>
        <taxon>Ascomycota</taxon>
        <taxon>Pezizomycotina</taxon>
        <taxon>Leotiomycetes</taxon>
        <taxon>Helotiales</taxon>
        <taxon>Hyaloscyphaceae</taxon>
        <taxon>Hyaloscypha</taxon>
    </lineage>
</organism>
<evidence type="ECO:0000256" key="1">
    <source>
        <dbReference type="SAM" id="SignalP"/>
    </source>
</evidence>
<dbReference type="EMBL" id="KZ613480">
    <property type="protein sequence ID" value="PMD21588.1"/>
    <property type="molecule type" value="Genomic_DNA"/>
</dbReference>
<protein>
    <submittedName>
        <fullName evidence="2">Uncharacterized protein</fullName>
    </submittedName>
</protein>
<proteinExistence type="predicted"/>
<evidence type="ECO:0000313" key="3">
    <source>
        <dbReference type="Proteomes" id="UP000235672"/>
    </source>
</evidence>
<keyword evidence="1" id="KW-0732">Signal</keyword>
<dbReference type="AlphaFoldDB" id="A0A2J6Q5N8"/>
<keyword evidence="3" id="KW-1185">Reference proteome</keyword>
<dbReference type="Proteomes" id="UP000235672">
    <property type="component" value="Unassembled WGS sequence"/>
</dbReference>
<evidence type="ECO:0000313" key="2">
    <source>
        <dbReference type="EMBL" id="PMD21588.1"/>
    </source>
</evidence>
<feature type="signal peptide" evidence="1">
    <location>
        <begin position="1"/>
        <end position="18"/>
    </location>
</feature>
<accession>A0A2J6Q5N8</accession>